<dbReference type="HOGENOM" id="CLU_1504045_0_0_1"/>
<gene>
    <name evidence="1" type="ORF">PISMIDRAFT_99959</name>
</gene>
<keyword evidence="2" id="KW-1185">Reference proteome</keyword>
<evidence type="ECO:0000313" key="2">
    <source>
        <dbReference type="Proteomes" id="UP000054018"/>
    </source>
</evidence>
<dbReference type="EMBL" id="KN833723">
    <property type="protein sequence ID" value="KIK23748.1"/>
    <property type="molecule type" value="Genomic_DNA"/>
</dbReference>
<dbReference type="OrthoDB" id="3067228at2759"/>
<sequence length="181" mass="20143">MELEEELFTIDNEEASSSNAAVECTCITHVTDKSISLCASWKAVIWTIIDPFIKYMSAMLGKPLPILQFPLSSCFLSINILSCDCSSLPQTLISHGLFPTTVSRRPWMAVSVELLSFYCALFECSCDAINVLAAALNTYYSRRGFCMTNPKGTTVKDPFHCGLSQAMQWYAILQVEVEKQV</sequence>
<name>A0A0C9ZVQ1_9AGAM</name>
<evidence type="ECO:0000313" key="1">
    <source>
        <dbReference type="EMBL" id="KIK23748.1"/>
    </source>
</evidence>
<dbReference type="AlphaFoldDB" id="A0A0C9ZVQ1"/>
<reference evidence="2" key="2">
    <citation type="submission" date="2015-01" db="EMBL/GenBank/DDBJ databases">
        <title>Evolutionary Origins and Diversification of the Mycorrhizal Mutualists.</title>
        <authorList>
            <consortium name="DOE Joint Genome Institute"/>
            <consortium name="Mycorrhizal Genomics Consortium"/>
            <person name="Kohler A."/>
            <person name="Kuo A."/>
            <person name="Nagy L.G."/>
            <person name="Floudas D."/>
            <person name="Copeland A."/>
            <person name="Barry K.W."/>
            <person name="Cichocki N."/>
            <person name="Veneault-Fourrey C."/>
            <person name="LaButti K."/>
            <person name="Lindquist E.A."/>
            <person name="Lipzen A."/>
            <person name="Lundell T."/>
            <person name="Morin E."/>
            <person name="Murat C."/>
            <person name="Riley R."/>
            <person name="Ohm R."/>
            <person name="Sun H."/>
            <person name="Tunlid A."/>
            <person name="Henrissat B."/>
            <person name="Grigoriev I.V."/>
            <person name="Hibbett D.S."/>
            <person name="Martin F."/>
        </authorList>
    </citation>
    <scope>NUCLEOTIDE SEQUENCE [LARGE SCALE GENOMIC DNA]</scope>
    <source>
        <strain evidence="2">441</strain>
    </source>
</reference>
<proteinExistence type="predicted"/>
<reference evidence="1 2" key="1">
    <citation type="submission" date="2014-04" db="EMBL/GenBank/DDBJ databases">
        <authorList>
            <consortium name="DOE Joint Genome Institute"/>
            <person name="Kuo A."/>
            <person name="Kohler A."/>
            <person name="Costa M.D."/>
            <person name="Nagy L.G."/>
            <person name="Floudas D."/>
            <person name="Copeland A."/>
            <person name="Barry K.W."/>
            <person name="Cichocki N."/>
            <person name="Veneault-Fourrey C."/>
            <person name="LaButti K."/>
            <person name="Lindquist E.A."/>
            <person name="Lipzen A."/>
            <person name="Lundell T."/>
            <person name="Morin E."/>
            <person name="Murat C."/>
            <person name="Sun H."/>
            <person name="Tunlid A."/>
            <person name="Henrissat B."/>
            <person name="Grigoriev I.V."/>
            <person name="Hibbett D.S."/>
            <person name="Martin F."/>
            <person name="Nordberg H.P."/>
            <person name="Cantor M.N."/>
            <person name="Hua S.X."/>
        </authorList>
    </citation>
    <scope>NUCLEOTIDE SEQUENCE [LARGE SCALE GENOMIC DNA]</scope>
    <source>
        <strain evidence="1 2">441</strain>
    </source>
</reference>
<accession>A0A0C9ZVQ1</accession>
<feature type="non-terminal residue" evidence="1">
    <location>
        <position position="181"/>
    </location>
</feature>
<dbReference type="STRING" id="765257.A0A0C9ZVQ1"/>
<protein>
    <submittedName>
        <fullName evidence="1">Uncharacterized protein</fullName>
    </submittedName>
</protein>
<organism evidence="1 2">
    <name type="scientific">Pisolithus microcarpus 441</name>
    <dbReference type="NCBI Taxonomy" id="765257"/>
    <lineage>
        <taxon>Eukaryota</taxon>
        <taxon>Fungi</taxon>
        <taxon>Dikarya</taxon>
        <taxon>Basidiomycota</taxon>
        <taxon>Agaricomycotina</taxon>
        <taxon>Agaricomycetes</taxon>
        <taxon>Agaricomycetidae</taxon>
        <taxon>Boletales</taxon>
        <taxon>Sclerodermatineae</taxon>
        <taxon>Pisolithaceae</taxon>
        <taxon>Pisolithus</taxon>
    </lineage>
</organism>
<dbReference type="Proteomes" id="UP000054018">
    <property type="component" value="Unassembled WGS sequence"/>
</dbReference>